<evidence type="ECO:0000313" key="1">
    <source>
        <dbReference type="EMBL" id="EIW77350.1"/>
    </source>
</evidence>
<dbReference type="EMBL" id="JH711584">
    <property type="protein sequence ID" value="EIW77350.1"/>
    <property type="molecule type" value="Genomic_DNA"/>
</dbReference>
<reference evidence="2" key="1">
    <citation type="journal article" date="2012" name="Science">
        <title>The Paleozoic origin of enzymatic lignin decomposition reconstructed from 31 fungal genomes.</title>
        <authorList>
            <person name="Floudas D."/>
            <person name="Binder M."/>
            <person name="Riley R."/>
            <person name="Barry K."/>
            <person name="Blanchette R.A."/>
            <person name="Henrissat B."/>
            <person name="Martinez A.T."/>
            <person name="Otillar R."/>
            <person name="Spatafora J.W."/>
            <person name="Yadav J.S."/>
            <person name="Aerts A."/>
            <person name="Benoit I."/>
            <person name="Boyd A."/>
            <person name="Carlson A."/>
            <person name="Copeland A."/>
            <person name="Coutinho P.M."/>
            <person name="de Vries R.P."/>
            <person name="Ferreira P."/>
            <person name="Findley K."/>
            <person name="Foster B."/>
            <person name="Gaskell J."/>
            <person name="Glotzer D."/>
            <person name="Gorecki P."/>
            <person name="Heitman J."/>
            <person name="Hesse C."/>
            <person name="Hori C."/>
            <person name="Igarashi K."/>
            <person name="Jurgens J.A."/>
            <person name="Kallen N."/>
            <person name="Kersten P."/>
            <person name="Kohler A."/>
            <person name="Kuees U."/>
            <person name="Kumar T.K.A."/>
            <person name="Kuo A."/>
            <person name="LaButti K."/>
            <person name="Larrondo L.F."/>
            <person name="Lindquist E."/>
            <person name="Ling A."/>
            <person name="Lombard V."/>
            <person name="Lucas S."/>
            <person name="Lundell T."/>
            <person name="Martin R."/>
            <person name="McLaughlin D.J."/>
            <person name="Morgenstern I."/>
            <person name="Morin E."/>
            <person name="Murat C."/>
            <person name="Nagy L.G."/>
            <person name="Nolan M."/>
            <person name="Ohm R.A."/>
            <person name="Patyshakuliyeva A."/>
            <person name="Rokas A."/>
            <person name="Ruiz-Duenas F.J."/>
            <person name="Sabat G."/>
            <person name="Salamov A."/>
            <person name="Samejima M."/>
            <person name="Schmutz J."/>
            <person name="Slot J.C."/>
            <person name="St John F."/>
            <person name="Stenlid J."/>
            <person name="Sun H."/>
            <person name="Sun S."/>
            <person name="Syed K."/>
            <person name="Tsang A."/>
            <person name="Wiebenga A."/>
            <person name="Young D."/>
            <person name="Pisabarro A."/>
            <person name="Eastwood D.C."/>
            <person name="Martin F."/>
            <person name="Cullen D."/>
            <person name="Grigoriev I.V."/>
            <person name="Hibbett D.S."/>
        </authorList>
    </citation>
    <scope>NUCLEOTIDE SEQUENCE [LARGE SCALE GENOMIC DNA]</scope>
    <source>
        <strain evidence="2">RWD-64-598 SS2</strain>
    </source>
</reference>
<accession>A0A5M3MEK6</accession>
<proteinExistence type="predicted"/>
<dbReference type="RefSeq" id="XP_007772735.1">
    <property type="nucleotide sequence ID" value="XM_007774545.1"/>
</dbReference>
<organism evidence="1 2">
    <name type="scientific">Coniophora puteana (strain RWD-64-598)</name>
    <name type="common">Brown rot fungus</name>
    <dbReference type="NCBI Taxonomy" id="741705"/>
    <lineage>
        <taxon>Eukaryota</taxon>
        <taxon>Fungi</taxon>
        <taxon>Dikarya</taxon>
        <taxon>Basidiomycota</taxon>
        <taxon>Agaricomycotina</taxon>
        <taxon>Agaricomycetes</taxon>
        <taxon>Agaricomycetidae</taxon>
        <taxon>Boletales</taxon>
        <taxon>Coniophorineae</taxon>
        <taxon>Coniophoraceae</taxon>
        <taxon>Coniophora</taxon>
    </lineage>
</organism>
<comment type="caution">
    <text evidence="1">The sequence shown here is derived from an EMBL/GenBank/DDBJ whole genome shotgun (WGS) entry which is preliminary data.</text>
</comment>
<evidence type="ECO:0000313" key="2">
    <source>
        <dbReference type="Proteomes" id="UP000053558"/>
    </source>
</evidence>
<name>A0A5M3MEK6_CONPW</name>
<keyword evidence="2" id="KW-1185">Reference proteome</keyword>
<dbReference type="KEGG" id="cput:CONPUDRAFT_146327"/>
<dbReference type="AlphaFoldDB" id="A0A5M3MEK6"/>
<dbReference type="Proteomes" id="UP000053558">
    <property type="component" value="Unassembled WGS sequence"/>
</dbReference>
<dbReference type="GeneID" id="19202191"/>
<protein>
    <submittedName>
        <fullName evidence="1">Uncharacterized protein</fullName>
    </submittedName>
</protein>
<gene>
    <name evidence="1" type="ORF">CONPUDRAFT_146327</name>
</gene>
<sequence length="194" mass="21394">MFKGLDYGLRCVRWNRLRGRAQAFPVVTQASQTSKRVVYSSGRRPRAAEEGEEGCLYASLANDGKRMVSLKMILVMFVPASKWLSLKAHTPAAPAVLQPSSVSMSADRDAFKRPDNLTSRSGTTLGFVCPRTPLRLSLGLWAERGRVGAGALTPSCRTAAYTVKFQTDKRWVPMLDQTGAGGNAQYWQPRLDRV</sequence>